<proteinExistence type="predicted"/>
<keyword evidence="2" id="KW-1185">Reference proteome</keyword>
<gene>
    <name evidence="1" type="ordered locus">AciPR4_1611</name>
</gene>
<protein>
    <submittedName>
        <fullName evidence="1">Uncharacterized protein</fullName>
    </submittedName>
</protein>
<name>E8V2K9_TERSS</name>
<sequence length="333" mass="37020">MPITITLLAKTLDGFAAVDTSMTLDIVQTVPLQQTILHQVVPNFTGEYIVELEDPDTFPMWTVTLSLSRYDAGPGFTFMPRGNPNPSHTFHVARLPSRWESVFSSLGELPADRFDPFKKVLSVSKTVDVKNGPIIGDLQAAYDTLAGTQQILAKAALLNLFAVLTDEVDPIAMIPWYSYVRKVVRIDQERFLAEVDPALFENVQTILNELTSTYAAQGFFTEPAADLPLHIPNIPTAYHSDQNLRQIITVKKDYEQGNLQLTLSFLVVDGVAVHLLDCDMDEHRNIILHSFDILAHLVNGGTNPIAMHEYIVEDSAQQSPTRLSTINLGYTLV</sequence>
<dbReference type="Proteomes" id="UP000006844">
    <property type="component" value="Chromosome"/>
</dbReference>
<dbReference type="AlphaFoldDB" id="E8V2K9"/>
<evidence type="ECO:0000313" key="2">
    <source>
        <dbReference type="Proteomes" id="UP000006844"/>
    </source>
</evidence>
<dbReference type="KEGG" id="tsa:AciPR4_1611"/>
<organism evidence="1 2">
    <name type="scientific">Terriglobus saanensis (strain ATCC BAA-1853 / DSM 23119 / SP1PR4)</name>
    <dbReference type="NCBI Taxonomy" id="401053"/>
    <lineage>
        <taxon>Bacteria</taxon>
        <taxon>Pseudomonadati</taxon>
        <taxon>Acidobacteriota</taxon>
        <taxon>Terriglobia</taxon>
        <taxon>Terriglobales</taxon>
        <taxon>Acidobacteriaceae</taxon>
        <taxon>Terriglobus</taxon>
    </lineage>
</organism>
<dbReference type="EMBL" id="CP002467">
    <property type="protein sequence ID" value="ADV82427.1"/>
    <property type="molecule type" value="Genomic_DNA"/>
</dbReference>
<dbReference type="HOGENOM" id="CLU_834019_0_0_0"/>
<evidence type="ECO:0000313" key="1">
    <source>
        <dbReference type="EMBL" id="ADV82427.1"/>
    </source>
</evidence>
<accession>E8V2K9</accession>
<reference evidence="1 2" key="1">
    <citation type="journal article" date="2012" name="Stand. Genomic Sci.">
        <title>Complete genome sequence of Terriglobus saanensis type strain SP1PR4(T), an Acidobacteria from tundra soil.</title>
        <authorList>
            <person name="Rawat S.R."/>
            <person name="Mannisto M.K."/>
            <person name="Starovoytov V."/>
            <person name="Goodwin L."/>
            <person name="Nolan M."/>
            <person name="Hauser L."/>
            <person name="Land M."/>
            <person name="Davenport K.W."/>
            <person name="Woyke T."/>
            <person name="Haggblom M.M."/>
        </authorList>
    </citation>
    <scope>NUCLEOTIDE SEQUENCE</scope>
    <source>
        <strain evidence="2">ATCC BAA-1853 / DSM 23119 / SP1PR4</strain>
    </source>
</reference>